<keyword evidence="2" id="KW-0808">Transferase</keyword>
<dbReference type="InterPro" id="IPR052564">
    <property type="entry name" value="N-acetyltrans/Recomb-assoc"/>
</dbReference>
<dbReference type="GO" id="GO:0016747">
    <property type="term" value="F:acyltransferase activity, transferring groups other than amino-acyl groups"/>
    <property type="evidence" value="ECO:0007669"/>
    <property type="project" value="InterPro"/>
</dbReference>
<reference evidence="2 3" key="1">
    <citation type="submission" date="2018-09" db="EMBL/GenBank/DDBJ databases">
        <title>Characterization of the phylogenetic diversity of five novel species belonging to the genus Bifidobacterium.</title>
        <authorList>
            <person name="Lugli G.A."/>
            <person name="Duranti S."/>
            <person name="Milani C."/>
        </authorList>
    </citation>
    <scope>NUCLEOTIDE SEQUENCE [LARGE SCALE GENOMIC DNA]</scope>
    <source>
        <strain evidence="2 3">2033B</strain>
    </source>
</reference>
<dbReference type="PANTHER" id="PTHR43451:SF1">
    <property type="entry name" value="ACETYLTRANSFERASE"/>
    <property type="match status" value="1"/>
</dbReference>
<dbReference type="SUPFAM" id="SSF55729">
    <property type="entry name" value="Acyl-CoA N-acyltransferases (Nat)"/>
    <property type="match status" value="1"/>
</dbReference>
<protein>
    <submittedName>
        <fullName evidence="2">Acetyltransferase YafP</fullName>
    </submittedName>
</protein>
<comment type="caution">
    <text evidence="2">The sequence shown here is derived from an EMBL/GenBank/DDBJ whole genome shotgun (WGS) entry which is preliminary data.</text>
</comment>
<sequence length="192" mass="21081">MELLIREYRPSDAAATMRVFRRAVLGTASHDYDAVQTRVWADRIGSPAEWNAHRMAAHTWVAVPAGHGHVHDAVRPVGPAADRESCDASYDSVSSGVRGSAAAGEPVGFIDVDDDGYIDMLFVDPSYGRRGVASRLLSQVERFAADRGIVGLHVHASVTARPFFARHGFRMVEERHPMIGDVTFVNYLMVHP</sequence>
<dbReference type="CDD" id="cd04301">
    <property type="entry name" value="NAT_SF"/>
    <property type="match status" value="1"/>
</dbReference>
<dbReference type="PANTHER" id="PTHR43451">
    <property type="entry name" value="ACETYLTRANSFERASE (GNAT) FAMILY PROTEIN"/>
    <property type="match status" value="1"/>
</dbReference>
<dbReference type="EMBL" id="QXGK01000007">
    <property type="protein sequence ID" value="RSX56946.1"/>
    <property type="molecule type" value="Genomic_DNA"/>
</dbReference>
<dbReference type="Proteomes" id="UP000287470">
    <property type="component" value="Unassembled WGS sequence"/>
</dbReference>
<keyword evidence="3" id="KW-1185">Reference proteome</keyword>
<accession>A0A430FUH1</accession>
<dbReference type="AlphaFoldDB" id="A0A430FUH1"/>
<dbReference type="RefSeq" id="WP_125968152.1">
    <property type="nucleotide sequence ID" value="NZ_QXGK01000007.1"/>
</dbReference>
<name>A0A430FUH1_9BIFI</name>
<dbReference type="OrthoDB" id="9812192at2"/>
<dbReference type="Gene3D" id="3.40.630.30">
    <property type="match status" value="1"/>
</dbReference>
<gene>
    <name evidence="2" type="ORF">D2E24_0891</name>
</gene>
<organism evidence="2 3">
    <name type="scientific">Bifidobacterium samirii</name>
    <dbReference type="NCBI Taxonomy" id="2306974"/>
    <lineage>
        <taxon>Bacteria</taxon>
        <taxon>Bacillati</taxon>
        <taxon>Actinomycetota</taxon>
        <taxon>Actinomycetes</taxon>
        <taxon>Bifidobacteriales</taxon>
        <taxon>Bifidobacteriaceae</taxon>
        <taxon>Bifidobacterium</taxon>
    </lineage>
</organism>
<dbReference type="InterPro" id="IPR016181">
    <property type="entry name" value="Acyl_CoA_acyltransferase"/>
</dbReference>
<feature type="domain" description="N-acetyltransferase" evidence="1">
    <location>
        <begin position="57"/>
        <end position="192"/>
    </location>
</feature>
<evidence type="ECO:0000313" key="2">
    <source>
        <dbReference type="EMBL" id="RSX56946.1"/>
    </source>
</evidence>
<evidence type="ECO:0000313" key="3">
    <source>
        <dbReference type="Proteomes" id="UP000287470"/>
    </source>
</evidence>
<dbReference type="Pfam" id="PF13673">
    <property type="entry name" value="Acetyltransf_10"/>
    <property type="match status" value="1"/>
</dbReference>
<evidence type="ECO:0000259" key="1">
    <source>
        <dbReference type="PROSITE" id="PS51186"/>
    </source>
</evidence>
<dbReference type="InterPro" id="IPR000182">
    <property type="entry name" value="GNAT_dom"/>
</dbReference>
<proteinExistence type="predicted"/>
<dbReference type="PROSITE" id="PS51186">
    <property type="entry name" value="GNAT"/>
    <property type="match status" value="1"/>
</dbReference>